<dbReference type="Gene3D" id="3.30.450.20">
    <property type="entry name" value="PAS domain"/>
    <property type="match status" value="1"/>
</dbReference>
<dbReference type="InterPro" id="IPR000014">
    <property type="entry name" value="PAS"/>
</dbReference>
<comment type="caution">
    <text evidence="2">The sequence shown here is derived from an EMBL/GenBank/DDBJ whole genome shotgun (WGS) entry which is preliminary data.</text>
</comment>
<dbReference type="InterPro" id="IPR035965">
    <property type="entry name" value="PAS-like_dom_sf"/>
</dbReference>
<protein>
    <recommendedName>
        <fullName evidence="1">PAC domain-containing protein</fullName>
    </recommendedName>
</protein>
<dbReference type="AlphaFoldDB" id="A0A6P1ZCE8"/>
<organism evidence="2 3">
    <name type="scientific">Oceanidesulfovibrio marinus</name>
    <dbReference type="NCBI Taxonomy" id="370038"/>
    <lineage>
        <taxon>Bacteria</taxon>
        <taxon>Pseudomonadati</taxon>
        <taxon>Thermodesulfobacteriota</taxon>
        <taxon>Desulfovibrionia</taxon>
        <taxon>Desulfovibrionales</taxon>
        <taxon>Desulfovibrionaceae</taxon>
        <taxon>Oceanidesulfovibrio</taxon>
    </lineage>
</organism>
<dbReference type="SMART" id="SM00086">
    <property type="entry name" value="PAC"/>
    <property type="match status" value="1"/>
</dbReference>
<dbReference type="NCBIfam" id="TIGR00229">
    <property type="entry name" value="sensory_box"/>
    <property type="match status" value="1"/>
</dbReference>
<evidence type="ECO:0000313" key="3">
    <source>
        <dbReference type="Proteomes" id="UP000434052"/>
    </source>
</evidence>
<feature type="domain" description="PAC" evidence="1">
    <location>
        <begin position="73"/>
        <end position="127"/>
    </location>
</feature>
<dbReference type="PROSITE" id="PS50113">
    <property type="entry name" value="PAC"/>
    <property type="match status" value="1"/>
</dbReference>
<dbReference type="SUPFAM" id="SSF55785">
    <property type="entry name" value="PYP-like sensor domain (PAS domain)"/>
    <property type="match status" value="1"/>
</dbReference>
<evidence type="ECO:0000313" key="2">
    <source>
        <dbReference type="EMBL" id="TVM23714.1"/>
    </source>
</evidence>
<dbReference type="RefSeq" id="WP_167512710.1">
    <property type="nucleotide sequence ID" value="NZ_QMIF01000354.1"/>
</dbReference>
<proteinExistence type="predicted"/>
<dbReference type="Proteomes" id="UP000434052">
    <property type="component" value="Unassembled WGS sequence"/>
</dbReference>
<evidence type="ECO:0000259" key="1">
    <source>
        <dbReference type="PROSITE" id="PS50113"/>
    </source>
</evidence>
<name>A0A6P1ZCE8_9BACT</name>
<feature type="non-terminal residue" evidence="2">
    <location>
        <position position="153"/>
    </location>
</feature>
<dbReference type="Pfam" id="PF08448">
    <property type="entry name" value="PAS_4"/>
    <property type="match status" value="1"/>
</dbReference>
<dbReference type="EMBL" id="QMIF01000354">
    <property type="protein sequence ID" value="TVM23714.1"/>
    <property type="molecule type" value="Genomic_DNA"/>
</dbReference>
<dbReference type="InterPro" id="IPR000700">
    <property type="entry name" value="PAS-assoc_C"/>
</dbReference>
<dbReference type="CDD" id="cd00130">
    <property type="entry name" value="PAS"/>
    <property type="match status" value="1"/>
</dbReference>
<dbReference type="InterPro" id="IPR001610">
    <property type="entry name" value="PAC"/>
</dbReference>
<accession>A0A6P1ZCE8</accession>
<gene>
    <name evidence="2" type="ORF">DQK91_23540</name>
</gene>
<sequence>MQSATIGNVFYDMVHTVSYLNKSAEELFGFTLDGLEGLSAQERIALMKTLKTDRTVMSGEEMVGYRASQGESGSDEEYLMYPKGSAEPGHVLSQAAPIVLGDGEVIGAVQTIMDITQRKRIEEALRESEERLRISAEAADMYGWEFDLARQTY</sequence>
<reference evidence="2 3" key="1">
    <citation type="submission" date="2018-06" db="EMBL/GenBank/DDBJ databases">
        <title>Complete genome of Desulfovibrio marinus P48SEP.</title>
        <authorList>
            <person name="Crispim J.S."/>
            <person name="Vidigal P.M.P."/>
            <person name="Silva L.C.F."/>
            <person name="Araujo L.C."/>
            <person name="Laguardia C.N."/>
            <person name="Dias R.S."/>
            <person name="Sousa M.P."/>
            <person name="Paula S.O."/>
            <person name="Silva C."/>
        </authorList>
    </citation>
    <scope>NUCLEOTIDE SEQUENCE [LARGE SCALE GENOMIC DNA]</scope>
    <source>
        <strain evidence="2 3">P48SEP</strain>
    </source>
</reference>
<dbReference type="InterPro" id="IPR013656">
    <property type="entry name" value="PAS_4"/>
</dbReference>
<dbReference type="Gene3D" id="6.10.250.490">
    <property type="match status" value="1"/>
</dbReference>